<accession>A0A506XN53</accession>
<dbReference type="OrthoDB" id="5020752at2"/>
<dbReference type="EMBL" id="VHQG01000005">
    <property type="protein sequence ID" value="TPW74074.1"/>
    <property type="molecule type" value="Genomic_DNA"/>
</dbReference>
<dbReference type="AlphaFoldDB" id="A0A506XN53"/>
<evidence type="ECO:0000313" key="1">
    <source>
        <dbReference type="EMBL" id="TPW74074.1"/>
    </source>
</evidence>
<protein>
    <submittedName>
        <fullName evidence="1">Uncharacterized protein</fullName>
    </submittedName>
</protein>
<sequence>MSDDGRARAAAAISSEGLDYLNWYESRTPRPYEAGIVPVDGGWRVYVTDERAAWEDYNPVVHADEDAALDDFLVRLRRMNRIVASRSQQGPLIR</sequence>
<evidence type="ECO:0000313" key="2">
    <source>
        <dbReference type="Proteomes" id="UP000316252"/>
    </source>
</evidence>
<organism evidence="1 2">
    <name type="scientific">Schumannella soli</name>
    <dbReference type="NCBI Taxonomy" id="2590779"/>
    <lineage>
        <taxon>Bacteria</taxon>
        <taxon>Bacillati</taxon>
        <taxon>Actinomycetota</taxon>
        <taxon>Actinomycetes</taxon>
        <taxon>Micrococcales</taxon>
        <taxon>Microbacteriaceae</taxon>
        <taxon>Schumannella</taxon>
    </lineage>
</organism>
<keyword evidence="2" id="KW-1185">Reference proteome</keyword>
<dbReference type="RefSeq" id="WP_141164653.1">
    <property type="nucleotide sequence ID" value="NZ_VHQG01000005.1"/>
</dbReference>
<dbReference type="Proteomes" id="UP000316252">
    <property type="component" value="Unassembled WGS sequence"/>
</dbReference>
<comment type="caution">
    <text evidence="1">The sequence shown here is derived from an EMBL/GenBank/DDBJ whole genome shotgun (WGS) entry which is preliminary data.</text>
</comment>
<name>A0A506XN53_9MICO</name>
<reference evidence="1 2" key="1">
    <citation type="submission" date="2019-06" db="EMBL/GenBank/DDBJ databases">
        <authorList>
            <person name="Li F."/>
        </authorList>
    </citation>
    <scope>NUCLEOTIDE SEQUENCE [LARGE SCALE GENOMIC DNA]</scope>
    <source>
        <strain evidence="1 2">10F1D-1</strain>
    </source>
</reference>
<proteinExistence type="predicted"/>
<gene>
    <name evidence="1" type="ORF">FJ657_15625</name>
</gene>